<feature type="compositionally biased region" description="Basic and acidic residues" evidence="1">
    <location>
        <begin position="346"/>
        <end position="364"/>
    </location>
</feature>
<dbReference type="OrthoDB" id="551768at2759"/>
<reference evidence="2 3" key="1">
    <citation type="submission" date="2017-08" db="EMBL/GenBank/DDBJ databases">
        <title>Acidophilic green algal genome provides insights into adaptation to an acidic environment.</title>
        <authorList>
            <person name="Hirooka S."/>
            <person name="Hirose Y."/>
            <person name="Kanesaki Y."/>
            <person name="Higuchi S."/>
            <person name="Fujiwara T."/>
            <person name="Onuma R."/>
            <person name="Era A."/>
            <person name="Ohbayashi R."/>
            <person name="Uzuka A."/>
            <person name="Nozaki H."/>
            <person name="Yoshikawa H."/>
            <person name="Miyagishima S.Y."/>
        </authorList>
    </citation>
    <scope>NUCLEOTIDE SEQUENCE [LARGE SCALE GENOMIC DNA]</scope>
    <source>
        <strain evidence="2 3">NIES-2499</strain>
    </source>
</reference>
<feature type="region of interest" description="Disordered" evidence="1">
    <location>
        <begin position="384"/>
        <end position="409"/>
    </location>
</feature>
<evidence type="ECO:0000313" key="2">
    <source>
        <dbReference type="EMBL" id="GAX83241.1"/>
    </source>
</evidence>
<dbReference type="AlphaFoldDB" id="A0A250XJH5"/>
<evidence type="ECO:0000313" key="3">
    <source>
        <dbReference type="Proteomes" id="UP000232323"/>
    </source>
</evidence>
<proteinExistence type="predicted"/>
<accession>A0A250XJH5</accession>
<dbReference type="EMBL" id="BEGY01000094">
    <property type="protein sequence ID" value="GAX83241.1"/>
    <property type="molecule type" value="Genomic_DNA"/>
</dbReference>
<feature type="compositionally biased region" description="Basic and acidic residues" evidence="1">
    <location>
        <begin position="73"/>
        <end position="94"/>
    </location>
</feature>
<evidence type="ECO:0000256" key="1">
    <source>
        <dbReference type="SAM" id="MobiDB-lite"/>
    </source>
</evidence>
<gene>
    <name evidence="2" type="ORF">CEUSTIGMA_g10667.t1</name>
</gene>
<dbReference type="PANTHER" id="PTHR34547:SF1">
    <property type="entry name" value="YACP-LIKE NYN DOMAIN PROTEIN"/>
    <property type="match status" value="1"/>
</dbReference>
<feature type="compositionally biased region" description="Polar residues" evidence="1">
    <location>
        <begin position="389"/>
        <end position="400"/>
    </location>
</feature>
<keyword evidence="3" id="KW-1185">Reference proteome</keyword>
<name>A0A250XJH5_9CHLO</name>
<sequence>MRLSAERQKMGSSVRVRARRARPHKAHVEATAQKKPSTDSSEVSNTSEGQGLVVLTPTKAPRLVTKSSYRKPKASELELRERQKREREEEEQRQHFLNSQDLRAEPSTPLQPPIMLIDAYNIMNIDLSSFMLSSDSWEFARGELERRVFLYAEAAGVYCIIVYDALSRYKQKGSQIREAKINRRVSRMFTTGEEADSYIVRRALSLKAEGHKKVEIVSNDRRILMECDDLHDFVIYSVEAGQFVKDLHDCARGQVAAVRSRNTGVSALNNVKYFEQNLAASRSAAVDQNERLKLPEVAVTEVSQKLEYEMARIQVEGSMSSVEEEEDNHSPRDSSLLRALPMESSVPDKFDKGAGEVNVRKDSNDPAAEAIVKSEEDISSILNDLFGNSKPSRSSLNSITGLRRGRRSF</sequence>
<dbReference type="Pfam" id="PF05991">
    <property type="entry name" value="NYN_YacP"/>
    <property type="match status" value="1"/>
</dbReference>
<dbReference type="STRING" id="1157962.A0A250XJH5"/>
<feature type="region of interest" description="Disordered" evidence="1">
    <location>
        <begin position="317"/>
        <end position="366"/>
    </location>
</feature>
<feature type="compositionally biased region" description="Polar residues" evidence="1">
    <location>
        <begin position="34"/>
        <end position="49"/>
    </location>
</feature>
<dbReference type="InterPro" id="IPR010298">
    <property type="entry name" value="YacP-like"/>
</dbReference>
<evidence type="ECO:0008006" key="4">
    <source>
        <dbReference type="Google" id="ProtNLM"/>
    </source>
</evidence>
<feature type="compositionally biased region" description="Basic residues" evidence="1">
    <location>
        <begin position="16"/>
        <end position="25"/>
    </location>
</feature>
<organism evidence="2 3">
    <name type="scientific">Chlamydomonas eustigma</name>
    <dbReference type="NCBI Taxonomy" id="1157962"/>
    <lineage>
        <taxon>Eukaryota</taxon>
        <taxon>Viridiplantae</taxon>
        <taxon>Chlorophyta</taxon>
        <taxon>core chlorophytes</taxon>
        <taxon>Chlorophyceae</taxon>
        <taxon>CS clade</taxon>
        <taxon>Chlamydomonadales</taxon>
        <taxon>Chlamydomonadaceae</taxon>
        <taxon>Chlamydomonas</taxon>
    </lineage>
</organism>
<comment type="caution">
    <text evidence="2">The sequence shown here is derived from an EMBL/GenBank/DDBJ whole genome shotgun (WGS) entry which is preliminary data.</text>
</comment>
<feature type="region of interest" description="Disordered" evidence="1">
    <location>
        <begin position="1"/>
        <end position="108"/>
    </location>
</feature>
<dbReference type="PANTHER" id="PTHR34547">
    <property type="entry name" value="YACP-LIKE NYN DOMAIN PROTEIN"/>
    <property type="match status" value="1"/>
</dbReference>
<dbReference type="Proteomes" id="UP000232323">
    <property type="component" value="Unassembled WGS sequence"/>
</dbReference>
<protein>
    <recommendedName>
        <fullName evidence="4">PIN domain-containing protein</fullName>
    </recommendedName>
</protein>